<evidence type="ECO:0000313" key="2">
    <source>
        <dbReference type="EMBL" id="ETN77736.1"/>
    </source>
</evidence>
<name>W2T959_NECAM</name>
<keyword evidence="1" id="KW-0472">Membrane</keyword>
<dbReference type="EMBL" id="KI660155">
    <property type="protein sequence ID" value="ETN77736.1"/>
    <property type="molecule type" value="Genomic_DNA"/>
</dbReference>
<dbReference type="Gene3D" id="3.90.226.10">
    <property type="entry name" value="2-enoyl-CoA Hydratase, Chain A, domain 1"/>
    <property type="match status" value="1"/>
</dbReference>
<dbReference type="KEGG" id="nai:NECAME_10861"/>
<gene>
    <name evidence="2" type="ORF">NECAME_10861</name>
</gene>
<dbReference type="STRING" id="51031.W2T959"/>
<accession>W2T959</accession>
<feature type="transmembrane region" description="Helical" evidence="1">
    <location>
        <begin position="158"/>
        <end position="179"/>
    </location>
</feature>
<reference evidence="3" key="1">
    <citation type="journal article" date="2014" name="Nat. Genet.">
        <title>Genome of the human hookworm Necator americanus.</title>
        <authorList>
            <person name="Tang Y.T."/>
            <person name="Gao X."/>
            <person name="Rosa B.A."/>
            <person name="Abubucker S."/>
            <person name="Hallsworth-Pepin K."/>
            <person name="Martin J."/>
            <person name="Tyagi R."/>
            <person name="Heizer E."/>
            <person name="Zhang X."/>
            <person name="Bhonagiri-Palsikar V."/>
            <person name="Minx P."/>
            <person name="Warren W.C."/>
            <person name="Wang Q."/>
            <person name="Zhan B."/>
            <person name="Hotez P.J."/>
            <person name="Sternberg P.W."/>
            <person name="Dougall A."/>
            <person name="Gaze S.T."/>
            <person name="Mulvenna J."/>
            <person name="Sotillo J."/>
            <person name="Ranganathan S."/>
            <person name="Rabelo E.M."/>
            <person name="Wilson R.K."/>
            <person name="Felgner P.L."/>
            <person name="Bethony J."/>
            <person name="Hawdon J.M."/>
            <person name="Gasser R.B."/>
            <person name="Loukas A."/>
            <person name="Mitreva M."/>
        </authorList>
    </citation>
    <scope>NUCLEOTIDE SEQUENCE [LARGE SCALE GENOMIC DNA]</scope>
</reference>
<dbReference type="GO" id="GO:0003989">
    <property type="term" value="F:acetyl-CoA carboxylase activity"/>
    <property type="evidence" value="ECO:0007669"/>
    <property type="project" value="InterPro"/>
</dbReference>
<protein>
    <submittedName>
        <fullName evidence="2">Uncharacterized protein</fullName>
    </submittedName>
</protein>
<sequence>MGIVKHSLRLKLVLKELPVHSDYDDQIVAEAENASHIIRNALADKLTAVDILTHVLVCNSCKPLTQVDLLGAERLELWRLPSEARLVSDRLSNLNVFKYDDPDKRFSRLFVREILEIPVRTVDDSFEEIENTVSAQLDSACGAINVAMRKFKKLEPPWIVVISVFLLLFSVLCMVTSIAPCEIEMSCSKNMNIYVSNHVFLYVTFPKMQATFTSDYQDELDSLFEEAVKEQRDVLYKHHVTEVEIVYTKLSANEQVRELWKRRVKFLDETGVTPEFGIYDEHKAVIYPQKLSHLLYGSKLSPHSKIKKIEKKRSSTRAIGTTYVYDYPTLIGRACLEEWKKLQDRSED</sequence>
<dbReference type="GO" id="GO:0006633">
    <property type="term" value="P:fatty acid biosynthetic process"/>
    <property type="evidence" value="ECO:0007669"/>
    <property type="project" value="TreeGrafter"/>
</dbReference>
<evidence type="ECO:0000313" key="3">
    <source>
        <dbReference type="Proteomes" id="UP000053676"/>
    </source>
</evidence>
<organism evidence="2 3">
    <name type="scientific">Necator americanus</name>
    <name type="common">Human hookworm</name>
    <dbReference type="NCBI Taxonomy" id="51031"/>
    <lineage>
        <taxon>Eukaryota</taxon>
        <taxon>Metazoa</taxon>
        <taxon>Ecdysozoa</taxon>
        <taxon>Nematoda</taxon>
        <taxon>Chromadorea</taxon>
        <taxon>Rhabditida</taxon>
        <taxon>Rhabditina</taxon>
        <taxon>Rhabditomorpha</taxon>
        <taxon>Strongyloidea</taxon>
        <taxon>Ancylostomatidae</taxon>
        <taxon>Bunostominae</taxon>
        <taxon>Necator</taxon>
    </lineage>
</organism>
<dbReference type="InterPro" id="IPR049076">
    <property type="entry name" value="ACCA"/>
</dbReference>
<dbReference type="PANTHER" id="PTHR45728">
    <property type="entry name" value="ACETYL-COA CARBOXYLASE, ISOFORM A"/>
    <property type="match status" value="1"/>
</dbReference>
<keyword evidence="3" id="KW-1185">Reference proteome</keyword>
<proteinExistence type="predicted"/>
<keyword evidence="1" id="KW-0812">Transmembrane</keyword>
<dbReference type="OrthoDB" id="10600064at2759"/>
<dbReference type="AlphaFoldDB" id="W2T959"/>
<keyword evidence="1" id="KW-1133">Transmembrane helix</keyword>
<dbReference type="GO" id="GO:0005739">
    <property type="term" value="C:mitochondrion"/>
    <property type="evidence" value="ECO:0007669"/>
    <property type="project" value="TreeGrafter"/>
</dbReference>
<feature type="non-terminal residue" evidence="2">
    <location>
        <position position="348"/>
    </location>
</feature>
<evidence type="ECO:0000256" key="1">
    <source>
        <dbReference type="SAM" id="Phobius"/>
    </source>
</evidence>
<dbReference type="PANTHER" id="PTHR45728:SF3">
    <property type="entry name" value="ACETYL-COA CARBOXYLASE"/>
    <property type="match status" value="1"/>
</dbReference>
<dbReference type="Proteomes" id="UP000053676">
    <property type="component" value="Unassembled WGS sequence"/>
</dbReference>